<organism evidence="3 4">
    <name type="scientific">Coprococcus catus</name>
    <dbReference type="NCBI Taxonomy" id="116085"/>
    <lineage>
        <taxon>Bacteria</taxon>
        <taxon>Bacillati</taxon>
        <taxon>Bacillota</taxon>
        <taxon>Clostridia</taxon>
        <taxon>Lachnospirales</taxon>
        <taxon>Lachnospiraceae</taxon>
        <taxon>Coprococcus</taxon>
    </lineage>
</organism>
<comment type="caution">
    <text evidence="3">The sequence shown here is derived from an EMBL/GenBank/DDBJ whole genome shotgun (WGS) entry which is preliminary data.</text>
</comment>
<comment type="similarity">
    <text evidence="1">Belongs to the CapA family.</text>
</comment>
<gene>
    <name evidence="3" type="ORF">DW070_12210</name>
</gene>
<name>A0A3E2TKE4_9FIRM</name>
<dbReference type="PANTHER" id="PTHR33393:SF13">
    <property type="entry name" value="PGA BIOSYNTHESIS PROTEIN CAPA"/>
    <property type="match status" value="1"/>
</dbReference>
<protein>
    <submittedName>
        <fullName evidence="3">CapA family protein</fullName>
    </submittedName>
</protein>
<dbReference type="SUPFAM" id="SSF56300">
    <property type="entry name" value="Metallo-dependent phosphatases"/>
    <property type="match status" value="1"/>
</dbReference>
<evidence type="ECO:0000313" key="4">
    <source>
        <dbReference type="Proteomes" id="UP000260773"/>
    </source>
</evidence>
<dbReference type="AlphaFoldDB" id="A0A3E2TKE4"/>
<sequence length="450" mass="48348">MKEVKKLLVVLVAAVFFIGLFVLCDKYSENVKADYASQINPSIVNQGSSGTGSKGQTVDAGQLSVEKMVQNMVTKDYSASVTLAAAGDILCQQSVLEKAYNSDSEKFDFSDDFQYVKDLFLTSDYAVATLKTTLAGKYNGSSDEYYGYTTEDSNYNSPEVLADNLKSAGISLVNIATNHALDSDAAGLVSTIGYLDQAGLVHVGAAATADGSTDYTQNVGGVNIGFIGYTNSSNGYSLDSDAECVLNTLNDYDAQSIETLCNRVSAMKDETDLVVVMLNFGSVESDSIESDQQALAQKLCDAGADLILGTGSRVMKPVEKLSSEDETGQSTRSCLVLYGMGALLSGETYASSEKDTDISAVFDFNIARNDFGETAIQSFTVTPVYLNWYNDAIQPIPVCEAKDTDKYTEMLDDNAMDRINSAYEGTITHLLDGSGLTSTYENYAYHVSLQ</sequence>
<dbReference type="Proteomes" id="UP000260773">
    <property type="component" value="Unassembled WGS sequence"/>
</dbReference>
<dbReference type="Gene3D" id="3.60.21.10">
    <property type="match status" value="1"/>
</dbReference>
<accession>A0A3E2TKE4</accession>
<dbReference type="InterPro" id="IPR029052">
    <property type="entry name" value="Metallo-depent_PP-like"/>
</dbReference>
<evidence type="ECO:0000259" key="2">
    <source>
        <dbReference type="SMART" id="SM00854"/>
    </source>
</evidence>
<dbReference type="SMART" id="SM00854">
    <property type="entry name" value="PGA_cap"/>
    <property type="match status" value="1"/>
</dbReference>
<evidence type="ECO:0000313" key="3">
    <source>
        <dbReference type="EMBL" id="RGB77647.1"/>
    </source>
</evidence>
<dbReference type="Pfam" id="PF09587">
    <property type="entry name" value="PGA_cap"/>
    <property type="match status" value="1"/>
</dbReference>
<evidence type="ECO:0000256" key="1">
    <source>
        <dbReference type="ARBA" id="ARBA00005662"/>
    </source>
</evidence>
<dbReference type="RefSeq" id="WP_015514084.1">
    <property type="nucleotide sequence ID" value="NZ_LR698973.1"/>
</dbReference>
<reference evidence="3 4" key="1">
    <citation type="submission" date="2018-08" db="EMBL/GenBank/DDBJ databases">
        <title>A genome reference for cultivated species of the human gut microbiota.</title>
        <authorList>
            <person name="Zou Y."/>
            <person name="Xue W."/>
            <person name="Luo G."/>
        </authorList>
    </citation>
    <scope>NUCLEOTIDE SEQUENCE [LARGE SCALE GENOMIC DNA]</scope>
    <source>
        <strain evidence="3 4">AF45-17</strain>
    </source>
</reference>
<dbReference type="PANTHER" id="PTHR33393">
    <property type="entry name" value="POLYGLUTAMINE SYNTHESIS ACCESSORY PROTEIN RV0574C-RELATED"/>
    <property type="match status" value="1"/>
</dbReference>
<dbReference type="InterPro" id="IPR052169">
    <property type="entry name" value="CW_Biosynth-Accessory"/>
</dbReference>
<proteinExistence type="inferred from homology"/>
<dbReference type="EMBL" id="QVEP01000033">
    <property type="protein sequence ID" value="RGB77647.1"/>
    <property type="molecule type" value="Genomic_DNA"/>
</dbReference>
<dbReference type="InterPro" id="IPR019079">
    <property type="entry name" value="Capsule_synth_CapA"/>
</dbReference>
<feature type="domain" description="Capsule synthesis protein CapA" evidence="2">
    <location>
        <begin position="82"/>
        <end position="347"/>
    </location>
</feature>